<organism evidence="2 3">
    <name type="scientific">Arthrobacter koreensis</name>
    <dbReference type="NCBI Taxonomy" id="199136"/>
    <lineage>
        <taxon>Bacteria</taxon>
        <taxon>Bacillati</taxon>
        <taxon>Actinomycetota</taxon>
        <taxon>Actinomycetes</taxon>
        <taxon>Micrococcales</taxon>
        <taxon>Micrococcaceae</taxon>
        <taxon>Arthrobacter</taxon>
    </lineage>
</organism>
<evidence type="ECO:0000256" key="1">
    <source>
        <dbReference type="SAM" id="SignalP"/>
    </source>
</evidence>
<protein>
    <recommendedName>
        <fullName evidence="4">Heat shock protein HslJ</fullName>
    </recommendedName>
</protein>
<accession>A0ABY6FSU7</accession>
<proteinExistence type="predicted"/>
<evidence type="ECO:0008006" key="4">
    <source>
        <dbReference type="Google" id="ProtNLM"/>
    </source>
</evidence>
<gene>
    <name evidence="2" type="ORF">N9A08_14965</name>
</gene>
<name>A0ABY6FSU7_9MICC</name>
<dbReference type="Proteomes" id="UP001063368">
    <property type="component" value="Chromosome"/>
</dbReference>
<reference evidence="2" key="1">
    <citation type="submission" date="2022-09" db="EMBL/GenBank/DDBJ databases">
        <authorList>
            <person name="Li D."/>
            <person name="Cheng J."/>
            <person name="Li Y."/>
        </authorList>
    </citation>
    <scope>NUCLEOTIDE SEQUENCE</scope>
    <source>
        <strain evidence="2">DL</strain>
    </source>
</reference>
<feature type="signal peptide" evidence="1">
    <location>
        <begin position="1"/>
        <end position="19"/>
    </location>
</feature>
<dbReference type="EMBL" id="CP106856">
    <property type="protein sequence ID" value="UYB35897.1"/>
    <property type="molecule type" value="Genomic_DNA"/>
</dbReference>
<keyword evidence="1" id="KW-0732">Signal</keyword>
<evidence type="ECO:0000313" key="3">
    <source>
        <dbReference type="Proteomes" id="UP001063368"/>
    </source>
</evidence>
<dbReference type="PROSITE" id="PS51257">
    <property type="entry name" value="PROKAR_LIPOPROTEIN"/>
    <property type="match status" value="1"/>
</dbReference>
<evidence type="ECO:0000313" key="2">
    <source>
        <dbReference type="EMBL" id="UYB35897.1"/>
    </source>
</evidence>
<sequence>MRRRRYLLVLPVVLSTALASCSSPPEPELQAAQAQADAFVESEAVSANFLGAGSFLALQHDAVPLPDEGITLDYGADARIEGINVACFGGGKASFGASVRTGSSWIGLDVLTLACDGEPRTAPLNEPLERVNALRLNGQIKDGAGAVIAAAITGTAG</sequence>
<keyword evidence="3" id="KW-1185">Reference proteome</keyword>
<feature type="chain" id="PRO_5047273103" description="Heat shock protein HslJ" evidence="1">
    <location>
        <begin position="20"/>
        <end position="157"/>
    </location>
</feature>
<dbReference type="RefSeq" id="WP_263127769.1">
    <property type="nucleotide sequence ID" value="NZ_CP106856.1"/>
</dbReference>